<name>A0A9Q3BP88_9BASI</name>
<protein>
    <submittedName>
        <fullName evidence="2">Uncharacterized protein</fullName>
    </submittedName>
</protein>
<feature type="compositionally biased region" description="Polar residues" evidence="1">
    <location>
        <begin position="1"/>
        <end position="13"/>
    </location>
</feature>
<sequence length="102" mass="11253">MNTIRGSQYSIQSDGGGPRSRIDHTKGTRKGKIPSVTESTHRSAISQTQVPEMHILSELEFELIISNSKREKLHSEGSNRHIHEPVQGKILGNAATNPPRSD</sequence>
<feature type="region of interest" description="Disordered" evidence="1">
    <location>
        <begin position="1"/>
        <end position="47"/>
    </location>
</feature>
<proteinExistence type="predicted"/>
<organism evidence="2 3">
    <name type="scientific">Austropuccinia psidii MF-1</name>
    <dbReference type="NCBI Taxonomy" id="1389203"/>
    <lineage>
        <taxon>Eukaryota</taxon>
        <taxon>Fungi</taxon>
        <taxon>Dikarya</taxon>
        <taxon>Basidiomycota</taxon>
        <taxon>Pucciniomycotina</taxon>
        <taxon>Pucciniomycetes</taxon>
        <taxon>Pucciniales</taxon>
        <taxon>Sphaerophragmiaceae</taxon>
        <taxon>Austropuccinia</taxon>
    </lineage>
</organism>
<evidence type="ECO:0000256" key="1">
    <source>
        <dbReference type="SAM" id="MobiDB-lite"/>
    </source>
</evidence>
<feature type="region of interest" description="Disordered" evidence="1">
    <location>
        <begin position="70"/>
        <end position="102"/>
    </location>
</feature>
<comment type="caution">
    <text evidence="2">The sequence shown here is derived from an EMBL/GenBank/DDBJ whole genome shotgun (WGS) entry which is preliminary data.</text>
</comment>
<evidence type="ECO:0000313" key="3">
    <source>
        <dbReference type="Proteomes" id="UP000765509"/>
    </source>
</evidence>
<feature type="compositionally biased region" description="Basic and acidic residues" evidence="1">
    <location>
        <begin position="70"/>
        <end position="86"/>
    </location>
</feature>
<reference evidence="2" key="1">
    <citation type="submission" date="2021-03" db="EMBL/GenBank/DDBJ databases">
        <title>Draft genome sequence of rust myrtle Austropuccinia psidii MF-1, a brazilian biotype.</title>
        <authorList>
            <person name="Quecine M.C."/>
            <person name="Pachon D.M.R."/>
            <person name="Bonatelli M.L."/>
            <person name="Correr F.H."/>
            <person name="Franceschini L.M."/>
            <person name="Leite T.F."/>
            <person name="Margarido G.R.A."/>
            <person name="Almeida C.A."/>
            <person name="Ferrarezi J.A."/>
            <person name="Labate C.A."/>
        </authorList>
    </citation>
    <scope>NUCLEOTIDE SEQUENCE</scope>
    <source>
        <strain evidence="2">MF-1</strain>
    </source>
</reference>
<dbReference type="AlphaFoldDB" id="A0A9Q3BP88"/>
<keyword evidence="3" id="KW-1185">Reference proteome</keyword>
<feature type="compositionally biased region" description="Polar residues" evidence="1">
    <location>
        <begin position="36"/>
        <end position="47"/>
    </location>
</feature>
<gene>
    <name evidence="2" type="ORF">O181_008075</name>
</gene>
<evidence type="ECO:0000313" key="2">
    <source>
        <dbReference type="EMBL" id="MBW0468360.1"/>
    </source>
</evidence>
<accession>A0A9Q3BP88</accession>
<dbReference type="Proteomes" id="UP000765509">
    <property type="component" value="Unassembled WGS sequence"/>
</dbReference>
<dbReference type="EMBL" id="AVOT02001844">
    <property type="protein sequence ID" value="MBW0468360.1"/>
    <property type="molecule type" value="Genomic_DNA"/>
</dbReference>